<sequence length="52" mass="5891">ATMGYWGFKPIANCNIRVKTPQMSFCAHIVLGSRQPQQWVLGFQTFANCKNT</sequence>
<dbReference type="Proteomes" id="UP000595437">
    <property type="component" value="Chromosome 13"/>
</dbReference>
<keyword evidence="2" id="KW-1185">Reference proteome</keyword>
<feature type="non-terminal residue" evidence="1">
    <location>
        <position position="52"/>
    </location>
</feature>
<accession>A0A7T8JWR4</accession>
<name>A0A7T8JWR4_CALRO</name>
<dbReference type="AlphaFoldDB" id="A0A7T8JWR4"/>
<protein>
    <submittedName>
        <fullName evidence="1">Uncharacterized protein</fullName>
    </submittedName>
</protein>
<feature type="non-terminal residue" evidence="1">
    <location>
        <position position="1"/>
    </location>
</feature>
<gene>
    <name evidence="1" type="ORF">FKW44_018526</name>
</gene>
<proteinExistence type="predicted"/>
<organism evidence="1 2">
    <name type="scientific">Caligus rogercresseyi</name>
    <name type="common">Sea louse</name>
    <dbReference type="NCBI Taxonomy" id="217165"/>
    <lineage>
        <taxon>Eukaryota</taxon>
        <taxon>Metazoa</taxon>
        <taxon>Ecdysozoa</taxon>
        <taxon>Arthropoda</taxon>
        <taxon>Crustacea</taxon>
        <taxon>Multicrustacea</taxon>
        <taxon>Hexanauplia</taxon>
        <taxon>Copepoda</taxon>
        <taxon>Siphonostomatoida</taxon>
        <taxon>Caligidae</taxon>
        <taxon>Caligus</taxon>
    </lineage>
</organism>
<reference evidence="2" key="1">
    <citation type="submission" date="2021-01" db="EMBL/GenBank/DDBJ databases">
        <title>Caligus Genome Assembly.</title>
        <authorList>
            <person name="Gallardo-Escarate C."/>
        </authorList>
    </citation>
    <scope>NUCLEOTIDE SEQUENCE [LARGE SCALE GENOMIC DNA]</scope>
</reference>
<dbReference type="EMBL" id="CP045902">
    <property type="protein sequence ID" value="QQP38052.1"/>
    <property type="molecule type" value="Genomic_DNA"/>
</dbReference>
<evidence type="ECO:0000313" key="1">
    <source>
        <dbReference type="EMBL" id="QQP38052.1"/>
    </source>
</evidence>
<evidence type="ECO:0000313" key="2">
    <source>
        <dbReference type="Proteomes" id="UP000595437"/>
    </source>
</evidence>